<feature type="domain" description="EF-hand" evidence="5">
    <location>
        <begin position="54"/>
        <end position="89"/>
    </location>
</feature>
<dbReference type="Proteomes" id="UP001396334">
    <property type="component" value="Unassembled WGS sequence"/>
</dbReference>
<keyword evidence="7" id="KW-1185">Reference proteome</keyword>
<dbReference type="InterPro" id="IPR002048">
    <property type="entry name" value="EF_hand_dom"/>
</dbReference>
<proteinExistence type="predicted"/>
<dbReference type="SMART" id="SM00054">
    <property type="entry name" value="EFh"/>
    <property type="match status" value="4"/>
</dbReference>
<dbReference type="Gene3D" id="1.10.238.10">
    <property type="entry name" value="EF-hand"/>
    <property type="match status" value="2"/>
</dbReference>
<gene>
    <name evidence="6" type="ORF">V6N11_072120</name>
</gene>
<keyword evidence="2" id="KW-0677">Repeat</keyword>
<evidence type="ECO:0000313" key="6">
    <source>
        <dbReference type="EMBL" id="KAK9043791.1"/>
    </source>
</evidence>
<dbReference type="PROSITE" id="PS50222">
    <property type="entry name" value="EF_HAND_2"/>
    <property type="match status" value="4"/>
</dbReference>
<dbReference type="EMBL" id="JBBPBN010000003">
    <property type="protein sequence ID" value="KAK9043791.1"/>
    <property type="molecule type" value="Genomic_DNA"/>
</dbReference>
<accession>A0ABR2U2R1</accession>
<sequence length="226" mass="25301">MVTTLLLLALLFIVGFLNIYFAFSPNKFYAWIQSLFPATCSSLSSLNFKTASDPNILELRRVFATFDKNGDGFITKQELRESLTNIRMFLTENDVEEIVVKLDMNGDGLIDFDEFVKLCEAIDNGDYGENGGDESDPKSSPEDGNAYEGEILKEAFDVFDRDRDGLITVEELGWVLSSLGLMEGDKIEDCKEMIRKVDIDGDGMVDFDEFKTMMKNGGPLVPISAF</sequence>
<dbReference type="CDD" id="cd00051">
    <property type="entry name" value="EFh"/>
    <property type="match status" value="2"/>
</dbReference>
<evidence type="ECO:0000256" key="1">
    <source>
        <dbReference type="ARBA" id="ARBA00022723"/>
    </source>
</evidence>
<dbReference type="InterPro" id="IPR018247">
    <property type="entry name" value="EF_Hand_1_Ca_BS"/>
</dbReference>
<protein>
    <recommendedName>
        <fullName evidence="5">EF-hand domain-containing protein</fullName>
    </recommendedName>
</protein>
<evidence type="ECO:0000256" key="2">
    <source>
        <dbReference type="ARBA" id="ARBA00022737"/>
    </source>
</evidence>
<evidence type="ECO:0000256" key="4">
    <source>
        <dbReference type="SAM" id="MobiDB-lite"/>
    </source>
</evidence>
<name>A0ABR2U2R1_9ROSI</name>
<evidence type="ECO:0000313" key="7">
    <source>
        <dbReference type="Proteomes" id="UP001396334"/>
    </source>
</evidence>
<feature type="domain" description="EF-hand" evidence="5">
    <location>
        <begin position="147"/>
        <end position="182"/>
    </location>
</feature>
<keyword evidence="1" id="KW-0479">Metal-binding</keyword>
<feature type="region of interest" description="Disordered" evidence="4">
    <location>
        <begin position="126"/>
        <end position="145"/>
    </location>
</feature>
<dbReference type="InterPro" id="IPR039647">
    <property type="entry name" value="EF_hand_pair_protein_CML-like"/>
</dbReference>
<feature type="domain" description="EF-hand" evidence="5">
    <location>
        <begin position="185"/>
        <end position="220"/>
    </location>
</feature>
<dbReference type="Pfam" id="PF13499">
    <property type="entry name" value="EF-hand_7"/>
    <property type="match status" value="2"/>
</dbReference>
<keyword evidence="3" id="KW-0106">Calcium</keyword>
<dbReference type="PANTHER" id="PTHR10891">
    <property type="entry name" value="EF-HAND CALCIUM-BINDING DOMAIN CONTAINING PROTEIN"/>
    <property type="match status" value="1"/>
</dbReference>
<dbReference type="PROSITE" id="PS00018">
    <property type="entry name" value="EF_HAND_1"/>
    <property type="match status" value="4"/>
</dbReference>
<dbReference type="InterPro" id="IPR011992">
    <property type="entry name" value="EF-hand-dom_pair"/>
</dbReference>
<evidence type="ECO:0000256" key="3">
    <source>
        <dbReference type="ARBA" id="ARBA00022837"/>
    </source>
</evidence>
<reference evidence="6 7" key="1">
    <citation type="journal article" date="2024" name="G3 (Bethesda)">
        <title>Genome assembly of Hibiscus sabdariffa L. provides insights into metabolisms of medicinal natural products.</title>
        <authorList>
            <person name="Kim T."/>
        </authorList>
    </citation>
    <scope>NUCLEOTIDE SEQUENCE [LARGE SCALE GENOMIC DNA]</scope>
    <source>
        <strain evidence="6">TK-2024</strain>
        <tissue evidence="6">Old leaves</tissue>
    </source>
</reference>
<organism evidence="6 7">
    <name type="scientific">Hibiscus sabdariffa</name>
    <name type="common">roselle</name>
    <dbReference type="NCBI Taxonomy" id="183260"/>
    <lineage>
        <taxon>Eukaryota</taxon>
        <taxon>Viridiplantae</taxon>
        <taxon>Streptophyta</taxon>
        <taxon>Embryophyta</taxon>
        <taxon>Tracheophyta</taxon>
        <taxon>Spermatophyta</taxon>
        <taxon>Magnoliopsida</taxon>
        <taxon>eudicotyledons</taxon>
        <taxon>Gunneridae</taxon>
        <taxon>Pentapetalae</taxon>
        <taxon>rosids</taxon>
        <taxon>malvids</taxon>
        <taxon>Malvales</taxon>
        <taxon>Malvaceae</taxon>
        <taxon>Malvoideae</taxon>
        <taxon>Hibiscus</taxon>
    </lineage>
</organism>
<dbReference type="SUPFAM" id="SSF47473">
    <property type="entry name" value="EF-hand"/>
    <property type="match status" value="1"/>
</dbReference>
<comment type="caution">
    <text evidence="6">The sequence shown here is derived from an EMBL/GenBank/DDBJ whole genome shotgun (WGS) entry which is preliminary data.</text>
</comment>
<feature type="domain" description="EF-hand" evidence="5">
    <location>
        <begin position="90"/>
        <end position="125"/>
    </location>
</feature>
<evidence type="ECO:0000259" key="5">
    <source>
        <dbReference type="PROSITE" id="PS50222"/>
    </source>
</evidence>